<dbReference type="Proteomes" id="UP000198211">
    <property type="component" value="Unassembled WGS sequence"/>
</dbReference>
<feature type="domain" description="Phytotoxin PcF" evidence="1">
    <location>
        <begin position="1"/>
        <end position="37"/>
    </location>
</feature>
<sequence length="40" mass="4324">APGCASRFSDFNIRTSACCKKQPDNFDDCCRMSCNSGSPC</sequence>
<keyword evidence="3" id="KW-1185">Reference proteome</keyword>
<reference evidence="3" key="1">
    <citation type="submission" date="2017-03" db="EMBL/GenBank/DDBJ databases">
        <title>Phytopthora megakarya and P. palmivora, two closely related causual agents of cacao black pod achieved similar genome size and gene model numbers by different mechanisms.</title>
        <authorList>
            <person name="Ali S."/>
            <person name="Shao J."/>
            <person name="Larry D.J."/>
            <person name="Kronmiller B."/>
            <person name="Shen D."/>
            <person name="Strem M.D."/>
            <person name="Melnick R.L."/>
            <person name="Guiltinan M.J."/>
            <person name="Tyler B.M."/>
            <person name="Meinhardt L.W."/>
            <person name="Bailey B.A."/>
        </authorList>
    </citation>
    <scope>NUCLEOTIDE SEQUENCE [LARGE SCALE GENOMIC DNA]</scope>
    <source>
        <strain evidence="3">zdho120</strain>
    </source>
</reference>
<dbReference type="EMBL" id="NBNE01005115">
    <property type="protein sequence ID" value="OWZ04167.1"/>
    <property type="molecule type" value="Genomic_DNA"/>
</dbReference>
<name>A0A225VHA7_9STRA</name>
<gene>
    <name evidence="2" type="ORF">PHMEG_00023978</name>
</gene>
<dbReference type="Pfam" id="PF09461">
    <property type="entry name" value="PcF"/>
    <property type="match status" value="1"/>
</dbReference>
<proteinExistence type="predicted"/>
<organism evidence="2 3">
    <name type="scientific">Phytophthora megakarya</name>
    <dbReference type="NCBI Taxonomy" id="4795"/>
    <lineage>
        <taxon>Eukaryota</taxon>
        <taxon>Sar</taxon>
        <taxon>Stramenopiles</taxon>
        <taxon>Oomycota</taxon>
        <taxon>Peronosporomycetes</taxon>
        <taxon>Peronosporales</taxon>
        <taxon>Peronosporaceae</taxon>
        <taxon>Phytophthora</taxon>
    </lineage>
</organism>
<dbReference type="InterPro" id="IPR018570">
    <property type="entry name" value="Phytotoxin_PcF"/>
</dbReference>
<evidence type="ECO:0000313" key="3">
    <source>
        <dbReference type="Proteomes" id="UP000198211"/>
    </source>
</evidence>
<protein>
    <submittedName>
        <fullName evidence="2">PcF and SCR74-like cys-rich secreted peptide</fullName>
    </submittedName>
</protein>
<dbReference type="AlphaFoldDB" id="A0A225VHA7"/>
<accession>A0A225VHA7</accession>
<evidence type="ECO:0000313" key="2">
    <source>
        <dbReference type="EMBL" id="OWZ04167.1"/>
    </source>
</evidence>
<evidence type="ECO:0000259" key="1">
    <source>
        <dbReference type="Pfam" id="PF09461"/>
    </source>
</evidence>
<dbReference type="OrthoDB" id="124354at2759"/>
<comment type="caution">
    <text evidence="2">The sequence shown here is derived from an EMBL/GenBank/DDBJ whole genome shotgun (WGS) entry which is preliminary data.</text>
</comment>
<feature type="non-terminal residue" evidence="2">
    <location>
        <position position="1"/>
    </location>
</feature>